<dbReference type="Gene3D" id="3.40.50.150">
    <property type="entry name" value="Vaccinia Virus protein VP39"/>
    <property type="match status" value="1"/>
</dbReference>
<dbReference type="PANTHER" id="PTHR11061:SF49">
    <property type="entry name" value="23S RRNA (URACIL(1939)-C(5))-METHYLTRANSFERASE RLMD"/>
    <property type="match status" value="1"/>
</dbReference>
<dbReference type="Pfam" id="PF05958">
    <property type="entry name" value="tRNA_U5-meth_tr"/>
    <property type="match status" value="1"/>
</dbReference>
<keyword evidence="3 6" id="KW-0808">Transferase</keyword>
<dbReference type="PROSITE" id="PS51687">
    <property type="entry name" value="SAM_MT_RNA_M5U"/>
    <property type="match status" value="1"/>
</dbReference>
<evidence type="ECO:0000313" key="7">
    <source>
        <dbReference type="EMBL" id="SFK10352.1"/>
    </source>
</evidence>
<organism evidence="7 8">
    <name type="scientific">Methylocapsa palsarum</name>
    <dbReference type="NCBI Taxonomy" id="1612308"/>
    <lineage>
        <taxon>Bacteria</taxon>
        <taxon>Pseudomonadati</taxon>
        <taxon>Pseudomonadota</taxon>
        <taxon>Alphaproteobacteria</taxon>
        <taxon>Hyphomicrobiales</taxon>
        <taxon>Beijerinckiaceae</taxon>
        <taxon>Methylocapsa</taxon>
    </lineage>
</organism>
<keyword evidence="1" id="KW-0004">4Fe-4S</keyword>
<dbReference type="Proteomes" id="UP000198755">
    <property type="component" value="Unassembled WGS sequence"/>
</dbReference>
<keyword evidence="8" id="KW-1185">Reference proteome</keyword>
<keyword evidence="2 6" id="KW-0489">Methyltransferase</keyword>
<reference evidence="7 8" key="1">
    <citation type="submission" date="2016-10" db="EMBL/GenBank/DDBJ databases">
        <authorList>
            <person name="de Groot N.N."/>
        </authorList>
    </citation>
    <scope>NUCLEOTIDE SEQUENCE [LARGE SCALE GENOMIC DNA]</scope>
    <source>
        <strain evidence="7 8">NE2</strain>
    </source>
</reference>
<feature type="binding site" evidence="6">
    <location>
        <position position="343"/>
    </location>
    <ligand>
        <name>S-adenosyl-L-methionine</name>
        <dbReference type="ChEBI" id="CHEBI:59789"/>
    </ligand>
</feature>
<dbReference type="STRING" id="1612308.SAMN05444581_102103"/>
<dbReference type="PANTHER" id="PTHR11061">
    <property type="entry name" value="RNA M5U METHYLTRANSFERASE"/>
    <property type="match status" value="1"/>
</dbReference>
<dbReference type="RefSeq" id="WP_175492482.1">
    <property type="nucleotide sequence ID" value="NZ_FOSN01000002.1"/>
</dbReference>
<dbReference type="InterPro" id="IPR029063">
    <property type="entry name" value="SAM-dependent_MTases_sf"/>
</dbReference>
<comment type="similarity">
    <text evidence="6">Belongs to the class I-like SAM-binding methyltransferase superfamily. RNA M5U methyltransferase family.</text>
</comment>
<evidence type="ECO:0000256" key="6">
    <source>
        <dbReference type="PROSITE-ProRule" id="PRU01024"/>
    </source>
</evidence>
<accession>A0A1I3WS97</accession>
<evidence type="ECO:0000256" key="2">
    <source>
        <dbReference type="ARBA" id="ARBA00022603"/>
    </source>
</evidence>
<dbReference type="GO" id="GO:0070041">
    <property type="term" value="F:rRNA (uridine-C5-)-methyltransferase activity"/>
    <property type="evidence" value="ECO:0007669"/>
    <property type="project" value="TreeGrafter"/>
</dbReference>
<dbReference type="GO" id="GO:0070475">
    <property type="term" value="P:rRNA base methylation"/>
    <property type="evidence" value="ECO:0007669"/>
    <property type="project" value="TreeGrafter"/>
</dbReference>
<feature type="binding site" evidence="6">
    <location>
        <position position="296"/>
    </location>
    <ligand>
        <name>S-adenosyl-L-methionine</name>
        <dbReference type="ChEBI" id="CHEBI:59789"/>
    </ligand>
</feature>
<keyword evidence="1" id="KW-0408">Iron</keyword>
<feature type="active site" description="Nucleophile" evidence="6">
    <location>
        <position position="369"/>
    </location>
</feature>
<evidence type="ECO:0000313" key="8">
    <source>
        <dbReference type="Proteomes" id="UP000198755"/>
    </source>
</evidence>
<dbReference type="Gene3D" id="2.40.50.140">
    <property type="entry name" value="Nucleic acid-binding proteins"/>
    <property type="match status" value="1"/>
</dbReference>
<evidence type="ECO:0000256" key="5">
    <source>
        <dbReference type="ARBA" id="ARBA00023014"/>
    </source>
</evidence>
<sequence length="423" mass="44667">MISLNARIKIDRLGQKGEGLGRGPDGQVAVPYALAGETIIAELDGAQGKLIEVLTPSPDRIEPFCRYFASCGGCAVQTLAPAPTAQWKRELLSDALRQAGLNASVDPPIDAHGEGRRRATFHARTGADGRTAVGFMQSRAHDIVEITECPLLAPAMSGALPAARALADALAASGKPLDIHVTATAAGLDIDLRGCGALDEHQTKRLVRRALSLDLARLSNHGALITVQRQPLLEMGRALVAPPPGVFLQATEAAEKLLAEKICAALEGVETVADLFAGVGTFSLPIAEFARVCAFDLEAPALAALARGARASGLRPVKTETRDLFRRPLAPKDLAAYGAVVLDPPRAGAQEQARALAESGAPLVISVSCNIRTFARDAAILCAGGYEIVRIQPIDQFRCSPHLEIIGEFRRPAVKARRRPLLG</sequence>
<dbReference type="SUPFAM" id="SSF53335">
    <property type="entry name" value="S-adenosyl-L-methionine-dependent methyltransferases"/>
    <property type="match status" value="1"/>
</dbReference>
<dbReference type="InterPro" id="IPR010280">
    <property type="entry name" value="U5_MeTrfase_fam"/>
</dbReference>
<keyword evidence="4 6" id="KW-0949">S-adenosyl-L-methionine</keyword>
<dbReference type="AlphaFoldDB" id="A0A1I3WS97"/>
<dbReference type="Gene3D" id="2.40.50.1070">
    <property type="match status" value="1"/>
</dbReference>
<dbReference type="InterPro" id="IPR012340">
    <property type="entry name" value="NA-bd_OB-fold"/>
</dbReference>
<evidence type="ECO:0000256" key="4">
    <source>
        <dbReference type="ARBA" id="ARBA00022691"/>
    </source>
</evidence>
<feature type="binding site" evidence="6">
    <location>
        <position position="249"/>
    </location>
    <ligand>
        <name>S-adenosyl-L-methionine</name>
        <dbReference type="ChEBI" id="CHEBI:59789"/>
    </ligand>
</feature>
<protein>
    <submittedName>
        <fullName evidence="7">23S rRNA (Uracil1939-C5)-methyltransferase</fullName>
    </submittedName>
</protein>
<evidence type="ECO:0000256" key="3">
    <source>
        <dbReference type="ARBA" id="ARBA00022679"/>
    </source>
</evidence>
<dbReference type="GO" id="GO:0051539">
    <property type="term" value="F:4 iron, 4 sulfur cluster binding"/>
    <property type="evidence" value="ECO:0007669"/>
    <property type="project" value="UniProtKB-KW"/>
</dbReference>
<keyword evidence="1" id="KW-0479">Metal-binding</keyword>
<name>A0A1I3WS97_9HYPH</name>
<dbReference type="EMBL" id="FOSN01000002">
    <property type="protein sequence ID" value="SFK10352.1"/>
    <property type="molecule type" value="Genomic_DNA"/>
</dbReference>
<keyword evidence="5" id="KW-0411">Iron-sulfur</keyword>
<gene>
    <name evidence="7" type="ORF">SAMN05444581_102103</name>
</gene>
<feature type="binding site" evidence="6">
    <location>
        <position position="276"/>
    </location>
    <ligand>
        <name>S-adenosyl-L-methionine</name>
        <dbReference type="ChEBI" id="CHEBI:59789"/>
    </ligand>
</feature>
<evidence type="ECO:0000256" key="1">
    <source>
        <dbReference type="ARBA" id="ARBA00022485"/>
    </source>
</evidence>
<proteinExistence type="inferred from homology"/>